<accession>A0A2K9VCG3</accession>
<dbReference type="EMBL" id="MG765276">
    <property type="protein sequence ID" value="AUV59885.1"/>
    <property type="molecule type" value="Genomic_DNA"/>
</dbReference>
<organism evidence="1 2">
    <name type="scientific">Lactobacillus phage Nyseid</name>
    <dbReference type="NCBI Taxonomy" id="2079432"/>
    <lineage>
        <taxon>Viruses</taxon>
        <taxon>Duplodnaviria</taxon>
        <taxon>Heunggongvirae</taxon>
        <taxon>Uroviricota</taxon>
        <taxon>Caudoviricetes</taxon>
        <taxon>Tybeckvirinae</taxon>
        <taxon>Lenusvirus</taxon>
        <taxon>Lenusvirus nyseid</taxon>
    </lineage>
</organism>
<evidence type="ECO:0000313" key="2">
    <source>
        <dbReference type="Proteomes" id="UP000240437"/>
    </source>
</evidence>
<dbReference type="Proteomes" id="UP000240437">
    <property type="component" value="Segment"/>
</dbReference>
<dbReference type="RefSeq" id="YP_009798345.1">
    <property type="nucleotide sequence ID" value="NC_047925.1"/>
</dbReference>
<name>A0A2K9VCG3_9CAUD</name>
<dbReference type="GeneID" id="54988795"/>
<reference evidence="1 2" key="1">
    <citation type="submission" date="2018-01" db="EMBL/GenBank/DDBJ databases">
        <title>Lactobacillus phages that infect wine-derived L. plantarum strains.</title>
        <authorList>
            <person name="Kyrkou I."/>
            <person name="Hestbjerg Hansen L."/>
        </authorList>
    </citation>
    <scope>NUCLEOTIDE SEQUENCE [LARGE SCALE GENOMIC DNA]</scope>
</reference>
<proteinExistence type="predicted"/>
<keyword evidence="2" id="KW-1185">Reference proteome</keyword>
<protein>
    <submittedName>
        <fullName evidence="1">Uncharacterized protein</fullName>
    </submittedName>
</protein>
<evidence type="ECO:0000313" key="1">
    <source>
        <dbReference type="EMBL" id="AUV59885.1"/>
    </source>
</evidence>
<dbReference type="KEGG" id="vg:54988795"/>
<sequence>MLVQRFEKHNFLAHQGTLTHPQHDPSLIDLILTHIFFDVNNFIKKAAFKQPTS</sequence>